<keyword evidence="1" id="KW-1133">Transmembrane helix</keyword>
<organism evidence="3 4">
    <name type="scientific">Thiohalorhabdus denitrificans</name>
    <dbReference type="NCBI Taxonomy" id="381306"/>
    <lineage>
        <taxon>Bacteria</taxon>
        <taxon>Pseudomonadati</taxon>
        <taxon>Pseudomonadota</taxon>
        <taxon>Gammaproteobacteria</taxon>
        <taxon>Thiohalorhabdales</taxon>
        <taxon>Thiohalorhabdaceae</taxon>
        <taxon>Thiohalorhabdus</taxon>
    </lineage>
</organism>
<proteinExistence type="predicted"/>
<dbReference type="Pfam" id="PF14145">
    <property type="entry name" value="YrhK"/>
    <property type="match status" value="1"/>
</dbReference>
<evidence type="ECO:0000313" key="4">
    <source>
        <dbReference type="Proteomes" id="UP000183104"/>
    </source>
</evidence>
<gene>
    <name evidence="3" type="ORF">SAMN05661077_2172</name>
</gene>
<protein>
    <submittedName>
        <fullName evidence="3">YrhK-like protein</fullName>
    </submittedName>
</protein>
<dbReference type="InterPro" id="IPR025424">
    <property type="entry name" value="YrhK_domain"/>
</dbReference>
<evidence type="ECO:0000313" key="3">
    <source>
        <dbReference type="EMBL" id="SCY46292.1"/>
    </source>
</evidence>
<keyword evidence="1" id="KW-0812">Transmembrane</keyword>
<dbReference type="RefSeq" id="WP_054965708.1">
    <property type="nucleotide sequence ID" value="NZ_FMUN01000006.1"/>
</dbReference>
<reference evidence="4" key="1">
    <citation type="submission" date="2016-10" db="EMBL/GenBank/DDBJ databases">
        <authorList>
            <person name="Varghese N."/>
        </authorList>
    </citation>
    <scope>NUCLEOTIDE SEQUENCE [LARGE SCALE GENOMIC DNA]</scope>
    <source>
        <strain evidence="4">HL 19</strain>
    </source>
</reference>
<dbReference type="STRING" id="381306.AN478_06025"/>
<accession>A0A0P9C6G8</accession>
<feature type="domain" description="YrhK" evidence="2">
    <location>
        <begin position="31"/>
        <end position="86"/>
    </location>
</feature>
<sequence>MARKHVEEFKGQEGEPELAIRLGREELLIRNRYQAASMINDFLIGLWFLLGSIAFLWQAWQEVGVWLFILGSAQLLVRPLIRLSHRLHLKSVPPGRWEM</sequence>
<keyword evidence="1" id="KW-0472">Membrane</keyword>
<name>A0A0P9C6G8_9GAMM</name>
<keyword evidence="4" id="KW-1185">Reference proteome</keyword>
<feature type="transmembrane region" description="Helical" evidence="1">
    <location>
        <begin position="63"/>
        <end position="81"/>
    </location>
</feature>
<evidence type="ECO:0000259" key="2">
    <source>
        <dbReference type="Pfam" id="PF14145"/>
    </source>
</evidence>
<dbReference type="AlphaFoldDB" id="A0A0P9C6G8"/>
<dbReference type="Proteomes" id="UP000183104">
    <property type="component" value="Unassembled WGS sequence"/>
</dbReference>
<dbReference type="EMBL" id="FMUN01000006">
    <property type="protein sequence ID" value="SCY46292.1"/>
    <property type="molecule type" value="Genomic_DNA"/>
</dbReference>
<feature type="transmembrane region" description="Helical" evidence="1">
    <location>
        <begin position="38"/>
        <end position="57"/>
    </location>
</feature>
<evidence type="ECO:0000256" key="1">
    <source>
        <dbReference type="SAM" id="Phobius"/>
    </source>
</evidence>